<keyword evidence="1" id="KW-0732">Signal</keyword>
<accession>A0A921MNE5</accession>
<comment type="caution">
    <text evidence="2">The sequence shown here is derived from an EMBL/GenBank/DDBJ whole genome shotgun (WGS) entry which is preliminary data.</text>
</comment>
<dbReference type="RefSeq" id="WP_295369912.1">
    <property type="nucleotide sequence ID" value="NZ_DYUC01000099.1"/>
</dbReference>
<reference evidence="2" key="1">
    <citation type="journal article" date="2021" name="PeerJ">
        <title>Extensive microbial diversity within the chicken gut microbiome revealed by metagenomics and culture.</title>
        <authorList>
            <person name="Gilroy R."/>
            <person name="Ravi A."/>
            <person name="Getino M."/>
            <person name="Pursley I."/>
            <person name="Horton D.L."/>
            <person name="Alikhan N.F."/>
            <person name="Baker D."/>
            <person name="Gharbi K."/>
            <person name="Hall N."/>
            <person name="Watson M."/>
            <person name="Adriaenssens E.M."/>
            <person name="Foster-Nyarko E."/>
            <person name="Jarju S."/>
            <person name="Secka A."/>
            <person name="Antonio M."/>
            <person name="Oren A."/>
            <person name="Chaudhuri R.R."/>
            <person name="La Ragione R."/>
            <person name="Hildebrand F."/>
            <person name="Pallen M.J."/>
        </authorList>
    </citation>
    <scope>NUCLEOTIDE SEQUENCE</scope>
    <source>
        <strain evidence="2">CHK179-5677</strain>
    </source>
</reference>
<sequence length="304" mass="33858">MKKIATKTISLVSIISILLNTTVFAVETSKEELLSTPSEIYTYEQFETAISQAEEEIHQQYYDALEDALDNNNIVNYNQLAHAMAIERSLAVEDVLREFGFEKITNGTNITPMSSSNDLSWTAEDAYYNPSEDIYVYTVDWEFAWAKWDELYDIPDLVGVSMTNPDDYYILKAYAKTWDSTGKESGYVDEYGNGASDSKISKRAEDAEGVIYDVIDMASYLSAPHCTASQGRITLVVKQKVGTTGTPQNKFIASYEHNYKEGTLEIGAEVESAGFSSITGLLKVSYKIENKNWLRASGGKVIGA</sequence>
<dbReference type="Proteomes" id="UP000760668">
    <property type="component" value="Unassembled WGS sequence"/>
</dbReference>
<organism evidence="2 3">
    <name type="scientific">Pseudoflavonifractor capillosus</name>
    <dbReference type="NCBI Taxonomy" id="106588"/>
    <lineage>
        <taxon>Bacteria</taxon>
        <taxon>Bacillati</taxon>
        <taxon>Bacillota</taxon>
        <taxon>Clostridia</taxon>
        <taxon>Eubacteriales</taxon>
        <taxon>Oscillospiraceae</taxon>
        <taxon>Pseudoflavonifractor</taxon>
    </lineage>
</organism>
<feature type="chain" id="PRO_5037755305" evidence="1">
    <location>
        <begin position="26"/>
        <end position="304"/>
    </location>
</feature>
<dbReference type="AlphaFoldDB" id="A0A921MNE5"/>
<evidence type="ECO:0000313" key="2">
    <source>
        <dbReference type="EMBL" id="HJG87310.1"/>
    </source>
</evidence>
<name>A0A921MNE5_9FIRM</name>
<dbReference type="EMBL" id="DYUC01000099">
    <property type="protein sequence ID" value="HJG87310.1"/>
    <property type="molecule type" value="Genomic_DNA"/>
</dbReference>
<evidence type="ECO:0000313" key="3">
    <source>
        <dbReference type="Proteomes" id="UP000760668"/>
    </source>
</evidence>
<evidence type="ECO:0000256" key="1">
    <source>
        <dbReference type="SAM" id="SignalP"/>
    </source>
</evidence>
<reference evidence="2" key="2">
    <citation type="submission" date="2021-09" db="EMBL/GenBank/DDBJ databases">
        <authorList>
            <person name="Gilroy R."/>
        </authorList>
    </citation>
    <scope>NUCLEOTIDE SEQUENCE</scope>
    <source>
        <strain evidence="2">CHK179-5677</strain>
    </source>
</reference>
<protein>
    <submittedName>
        <fullName evidence="2">Uncharacterized protein</fullName>
    </submittedName>
</protein>
<gene>
    <name evidence="2" type="ORF">K8V01_09860</name>
</gene>
<proteinExistence type="predicted"/>
<feature type="signal peptide" evidence="1">
    <location>
        <begin position="1"/>
        <end position="25"/>
    </location>
</feature>